<dbReference type="AlphaFoldDB" id="A0AAD8EHS0"/>
<sequence length="342" mass="40435">LIVVRTTCYMSSTTHLLYSNALPTLFFNHLEGFLSRGYYELSHIGINVIGRRKSQDFFLSFIDVTKKIFSMLRERDVNVVSTPRASTRTYLSTSLIALRRIKRFTHVVVFFLRYHQTSFSSFVMFNYKFVNIDHLFLLYRSRSRNSHPHNSLERDISYYKSCNTRNIIIMFYFLQQGFKLKWIFIIIKKDTYQSRKARAEKLETIYDRVINDPKIRRTLGQTFNCKSQKTAFVNEHGDIISSKNSIFYRSLIRRSCRFRFEKNIASHVVQFLNPSFRFSNHISVLLSPQLLKGFWTHCPFLISWLVTVQMSPNVLMVVRRVKHNMSKMISISINSIVFGDVN</sequence>
<gene>
    <name evidence="1" type="ORF">L9F63_016159</name>
</gene>
<accession>A0AAD8EHS0</accession>
<protein>
    <submittedName>
        <fullName evidence="1">Uncharacterized protein</fullName>
    </submittedName>
</protein>
<reference evidence="1" key="2">
    <citation type="submission" date="2023-05" db="EMBL/GenBank/DDBJ databases">
        <authorList>
            <person name="Fouks B."/>
        </authorList>
    </citation>
    <scope>NUCLEOTIDE SEQUENCE</scope>
    <source>
        <strain evidence="1">Stay&amp;Tobe</strain>
        <tissue evidence="1">Testes</tissue>
    </source>
</reference>
<dbReference type="EMBL" id="JASPKZ010004195">
    <property type="protein sequence ID" value="KAJ9590773.1"/>
    <property type="molecule type" value="Genomic_DNA"/>
</dbReference>
<evidence type="ECO:0000313" key="1">
    <source>
        <dbReference type="EMBL" id="KAJ9590773.1"/>
    </source>
</evidence>
<name>A0AAD8EHS0_DIPPU</name>
<evidence type="ECO:0000313" key="2">
    <source>
        <dbReference type="Proteomes" id="UP001233999"/>
    </source>
</evidence>
<organism evidence="1 2">
    <name type="scientific">Diploptera punctata</name>
    <name type="common">Pacific beetle cockroach</name>
    <dbReference type="NCBI Taxonomy" id="6984"/>
    <lineage>
        <taxon>Eukaryota</taxon>
        <taxon>Metazoa</taxon>
        <taxon>Ecdysozoa</taxon>
        <taxon>Arthropoda</taxon>
        <taxon>Hexapoda</taxon>
        <taxon>Insecta</taxon>
        <taxon>Pterygota</taxon>
        <taxon>Neoptera</taxon>
        <taxon>Polyneoptera</taxon>
        <taxon>Dictyoptera</taxon>
        <taxon>Blattodea</taxon>
        <taxon>Blaberoidea</taxon>
        <taxon>Blaberidae</taxon>
        <taxon>Diplopterinae</taxon>
        <taxon>Diploptera</taxon>
    </lineage>
</organism>
<comment type="caution">
    <text evidence="1">The sequence shown here is derived from an EMBL/GenBank/DDBJ whole genome shotgun (WGS) entry which is preliminary data.</text>
</comment>
<dbReference type="Proteomes" id="UP001233999">
    <property type="component" value="Unassembled WGS sequence"/>
</dbReference>
<feature type="non-terminal residue" evidence="1">
    <location>
        <position position="1"/>
    </location>
</feature>
<keyword evidence="2" id="KW-1185">Reference proteome</keyword>
<feature type="non-terminal residue" evidence="1">
    <location>
        <position position="342"/>
    </location>
</feature>
<proteinExistence type="predicted"/>
<reference evidence="1" key="1">
    <citation type="journal article" date="2023" name="IScience">
        <title>Live-bearing cockroach genome reveals convergent evolutionary mechanisms linked to viviparity in insects and beyond.</title>
        <authorList>
            <person name="Fouks B."/>
            <person name="Harrison M.C."/>
            <person name="Mikhailova A.A."/>
            <person name="Marchal E."/>
            <person name="English S."/>
            <person name="Carruthers M."/>
            <person name="Jennings E.C."/>
            <person name="Chiamaka E.L."/>
            <person name="Frigard R.A."/>
            <person name="Pippel M."/>
            <person name="Attardo G.M."/>
            <person name="Benoit J.B."/>
            <person name="Bornberg-Bauer E."/>
            <person name="Tobe S.S."/>
        </authorList>
    </citation>
    <scope>NUCLEOTIDE SEQUENCE</scope>
    <source>
        <strain evidence="1">Stay&amp;Tobe</strain>
    </source>
</reference>